<dbReference type="Proteomes" id="UP000030686">
    <property type="component" value="Unassembled WGS sequence"/>
</dbReference>
<accession>W6Q0J2</accession>
<organism evidence="2 3">
    <name type="scientific">Penicillium roqueforti (strain FM164)</name>
    <dbReference type="NCBI Taxonomy" id="1365484"/>
    <lineage>
        <taxon>Eukaryota</taxon>
        <taxon>Fungi</taxon>
        <taxon>Dikarya</taxon>
        <taxon>Ascomycota</taxon>
        <taxon>Pezizomycotina</taxon>
        <taxon>Eurotiomycetes</taxon>
        <taxon>Eurotiomycetidae</taxon>
        <taxon>Eurotiales</taxon>
        <taxon>Aspergillaceae</taxon>
        <taxon>Penicillium</taxon>
    </lineage>
</organism>
<proteinExistence type="predicted"/>
<dbReference type="AlphaFoldDB" id="W6Q0J2"/>
<name>W6Q0J2_PENRF</name>
<dbReference type="EMBL" id="HG792015">
    <property type="protein sequence ID" value="CDM27729.1"/>
    <property type="molecule type" value="Genomic_DNA"/>
</dbReference>
<feature type="region of interest" description="Disordered" evidence="1">
    <location>
        <begin position="1"/>
        <end position="25"/>
    </location>
</feature>
<keyword evidence="3" id="KW-1185">Reference proteome</keyword>
<dbReference type="OrthoDB" id="10588754at2759"/>
<reference evidence="2" key="1">
    <citation type="journal article" date="2014" name="Nat. Commun.">
        <title>Multiple recent horizontal transfers of a large genomic region in cheese making fungi.</title>
        <authorList>
            <person name="Cheeseman K."/>
            <person name="Ropars J."/>
            <person name="Renault P."/>
            <person name="Dupont J."/>
            <person name="Gouzy J."/>
            <person name="Branca A."/>
            <person name="Abraham A.L."/>
            <person name="Ceppi M."/>
            <person name="Conseiller E."/>
            <person name="Debuchy R."/>
            <person name="Malagnac F."/>
            <person name="Goarin A."/>
            <person name="Silar P."/>
            <person name="Lacoste S."/>
            <person name="Sallet E."/>
            <person name="Bensimon A."/>
            <person name="Giraud T."/>
            <person name="Brygoo Y."/>
        </authorList>
    </citation>
    <scope>NUCLEOTIDE SEQUENCE [LARGE SCALE GENOMIC DNA]</scope>
    <source>
        <strain evidence="2">FM164</strain>
    </source>
</reference>
<evidence type="ECO:0000313" key="2">
    <source>
        <dbReference type="EMBL" id="CDM27729.1"/>
    </source>
</evidence>
<feature type="compositionally biased region" description="Basic and acidic residues" evidence="1">
    <location>
        <begin position="8"/>
        <end position="20"/>
    </location>
</feature>
<protein>
    <submittedName>
        <fullName evidence="2">Genomic scaffold, ProqFM164S01</fullName>
    </submittedName>
</protein>
<evidence type="ECO:0000256" key="1">
    <source>
        <dbReference type="SAM" id="MobiDB-lite"/>
    </source>
</evidence>
<evidence type="ECO:0000313" key="3">
    <source>
        <dbReference type="Proteomes" id="UP000030686"/>
    </source>
</evidence>
<sequence length="144" mass="15935">MGAVSRNHGLERDWSGKGEEGGEASSLQTAGLVRKEVFPWGIFVESTFLQKLNCNCNCCIVAIRCARVRARRLNCLSTYRISIHPPNASGLRDSKEDPVRSRMVTYYVPTLESGHSDQSATVCLVFASRQDKKRKTSKQAVLSG</sequence>
<gene>
    <name evidence="2" type="ORF">PROQFM164_S01g001540</name>
</gene>